<accession>Q8TYL2</accession>
<dbReference type="STRING" id="190192.MK0284"/>
<dbReference type="GO" id="GO:0016787">
    <property type="term" value="F:hydrolase activity"/>
    <property type="evidence" value="ECO:0007669"/>
    <property type="project" value="UniProtKB-KW"/>
</dbReference>
<evidence type="ECO:0000313" key="3">
    <source>
        <dbReference type="Proteomes" id="UP000001826"/>
    </source>
</evidence>
<dbReference type="PANTHER" id="PTHR43546:SF3">
    <property type="entry name" value="UPF0173 METAL-DEPENDENT HYDROLASE MJ1163"/>
    <property type="match status" value="1"/>
</dbReference>
<sequence length="256" mass="28112">MFFAGTGGGRFAMITQKRRTGGFRLEFPDFHLHVDPGPGCLLSTRLSRRPTTAVDAVFVSHSHPDHYAEAEVLVEAMTRGGTKRRGTFVGSVSAVEGYSDDSGDYGPVLSAYHRSLPEEVVALEPGDEIDLPAGTLEAVPTTHGDPTGIGFRLETEDDSIYYTGDTELREDFFEVIEDVTVAIVNVVRPGSDRIRGHLCTYDVIELVSEAPELRKVFITHFGMKMLRVGPGREARRIEHETGVETVAARDGRAYDL</sequence>
<dbReference type="CDD" id="cd07741">
    <property type="entry name" value="metallo-hydrolase-like_MBL-fold"/>
    <property type="match status" value="1"/>
</dbReference>
<feature type="domain" description="Metallo-beta-lactamase" evidence="1">
    <location>
        <begin position="19"/>
        <end position="220"/>
    </location>
</feature>
<keyword evidence="2" id="KW-0378">Hydrolase</keyword>
<reference evidence="2 3" key="1">
    <citation type="journal article" date="2002" name="Proc. Natl. Acad. Sci. U.S.A.">
        <title>The complete genome of hyperthermophile Methanopyrus kandleri AV19 and monophyly of archaeal methanogens.</title>
        <authorList>
            <person name="Slesarev A.I."/>
            <person name="Mezhevaya K.V."/>
            <person name="Makarova K.S."/>
            <person name="Polushin N.N."/>
            <person name="Shcherbinina O.V."/>
            <person name="Shakhova V.V."/>
            <person name="Belova G.I."/>
            <person name="Aravind L."/>
            <person name="Natale D.A."/>
            <person name="Rogozin I.B."/>
            <person name="Tatusov R.L."/>
            <person name="Wolf Y.I."/>
            <person name="Stetter K.O."/>
            <person name="Malykh A.G."/>
            <person name="Koonin E.V."/>
            <person name="Kozyavkin S.A."/>
        </authorList>
    </citation>
    <scope>NUCLEOTIDE SEQUENCE [LARGE SCALE GENOMIC DNA]</scope>
    <source>
        <strain evidence="3">AV19 / DSM 6324 / JCM 9639 / NBRC 100938</strain>
    </source>
</reference>
<proteinExistence type="predicted"/>
<protein>
    <submittedName>
        <fullName evidence="2">Metal-dependent hydrolase of the beta-lactamase superfamily</fullName>
    </submittedName>
</protein>
<evidence type="ECO:0000259" key="1">
    <source>
        <dbReference type="SMART" id="SM00849"/>
    </source>
</evidence>
<dbReference type="PANTHER" id="PTHR43546">
    <property type="entry name" value="UPF0173 METAL-DEPENDENT HYDROLASE MJ1163-RELATED"/>
    <property type="match status" value="1"/>
</dbReference>
<dbReference type="PaxDb" id="190192-MK0284"/>
<dbReference type="AlphaFoldDB" id="Q8TYL2"/>
<dbReference type="SMART" id="SM00849">
    <property type="entry name" value="Lactamase_B"/>
    <property type="match status" value="1"/>
</dbReference>
<dbReference type="EnsemblBacteria" id="AAM01501">
    <property type="protein sequence ID" value="AAM01501"/>
    <property type="gene ID" value="MK0284"/>
</dbReference>
<name>Q8TYL2_METKA</name>
<dbReference type="SUPFAM" id="SSF56281">
    <property type="entry name" value="Metallo-hydrolase/oxidoreductase"/>
    <property type="match status" value="1"/>
</dbReference>
<dbReference type="EMBL" id="AE009439">
    <property type="protein sequence ID" value="AAM01501.1"/>
    <property type="molecule type" value="Genomic_DNA"/>
</dbReference>
<evidence type="ECO:0000313" key="2">
    <source>
        <dbReference type="EMBL" id="AAM01501.1"/>
    </source>
</evidence>
<dbReference type="InterPro" id="IPR036866">
    <property type="entry name" value="RibonucZ/Hydroxyglut_hydro"/>
</dbReference>
<dbReference type="InterPro" id="IPR050114">
    <property type="entry name" value="UPF0173_UPF0282_UlaG_hydrolase"/>
</dbReference>
<dbReference type="InParanoid" id="Q8TYL2"/>
<dbReference type="Gene3D" id="3.60.15.10">
    <property type="entry name" value="Ribonuclease Z/Hydroxyacylglutathione hydrolase-like"/>
    <property type="match status" value="1"/>
</dbReference>
<dbReference type="HOGENOM" id="CLU_074581_0_0_2"/>
<dbReference type="KEGG" id="mka:MK0284"/>
<keyword evidence="3" id="KW-1185">Reference proteome</keyword>
<dbReference type="Pfam" id="PF12706">
    <property type="entry name" value="Lactamase_B_2"/>
    <property type="match status" value="1"/>
</dbReference>
<gene>
    <name evidence="2" type="ordered locus">MK0284</name>
</gene>
<dbReference type="InterPro" id="IPR001279">
    <property type="entry name" value="Metallo-B-lactamas"/>
</dbReference>
<dbReference type="Proteomes" id="UP000001826">
    <property type="component" value="Chromosome"/>
</dbReference>
<organism evidence="2 3">
    <name type="scientific">Methanopyrus kandleri (strain AV19 / DSM 6324 / JCM 9639 / NBRC 100938)</name>
    <dbReference type="NCBI Taxonomy" id="190192"/>
    <lineage>
        <taxon>Archaea</taxon>
        <taxon>Methanobacteriati</taxon>
        <taxon>Methanobacteriota</taxon>
        <taxon>Methanomada group</taxon>
        <taxon>Methanopyri</taxon>
        <taxon>Methanopyrales</taxon>
        <taxon>Methanopyraceae</taxon>
        <taxon>Methanopyrus</taxon>
    </lineage>
</organism>